<reference evidence="3 4" key="1">
    <citation type="submission" date="2024-06" db="EMBL/GenBank/DDBJ databases">
        <title>Genomic Encyclopedia of Type Strains, Phase V (KMG-V): Genome sequencing to study the core and pangenomes of soil and plant-associated prokaryotes.</title>
        <authorList>
            <person name="Whitman W."/>
        </authorList>
    </citation>
    <scope>NUCLEOTIDE SEQUENCE [LARGE SCALE GENOMIC DNA]</scope>
    <source>
        <strain evidence="3 4">USDA 160</strain>
    </source>
</reference>
<dbReference type="Proteomes" id="UP001549291">
    <property type="component" value="Unassembled WGS sequence"/>
</dbReference>
<keyword evidence="4" id="KW-1185">Reference proteome</keyword>
<evidence type="ECO:0000256" key="1">
    <source>
        <dbReference type="SAM" id="MobiDB-lite"/>
    </source>
</evidence>
<comment type="caution">
    <text evidence="3">The sequence shown here is derived from an EMBL/GenBank/DDBJ whole genome shotgun (WGS) entry which is preliminary data.</text>
</comment>
<feature type="domain" description="Phasin" evidence="2">
    <location>
        <begin position="332"/>
        <end position="398"/>
    </location>
</feature>
<dbReference type="Pfam" id="PF09361">
    <property type="entry name" value="Phasin_2"/>
    <property type="match status" value="1"/>
</dbReference>
<evidence type="ECO:0000313" key="4">
    <source>
        <dbReference type="Proteomes" id="UP001549291"/>
    </source>
</evidence>
<sequence>MRRGKCCVSSSSIRSVGSLASKGAQVVLEHIAEFPDQLGVAEAGLYPPARGATGEKQVASSRHRSAICHPSMPPGSLTSVMRTSATRRPCHANASSPSARWMTSYSSSRKASTTTASTTASARAFNLLQRYGLSMAGGRFKKVSRKSRHERLCSRRNLKRSLESTTSGGLIVLRLTPLSIGQEDRQLDVCWLELLRKIIVDIAERAIDLSSRGTPTMHGFGTPRHKACCPFRNDRCGRTPIFLERQMSKRKPATAPKRARNPKMAARAQRNKQNIVRSPKENLLRSVAAASIEPPPKLHDDPRHEVPIIESRVDALPDDLSQRMIDSDPMKGAALATANMQAYQAKLLEIAQANVQFAFDFGLRLAAIRSPAEFSAVITEFTRRRVDMFGQHSKELAAYPFWRIKPPRELTALPGR</sequence>
<dbReference type="InterPro" id="IPR018968">
    <property type="entry name" value="Phasin"/>
</dbReference>
<gene>
    <name evidence="3" type="ORF">ABIF63_001836</name>
</gene>
<accession>A0ABV2RN37</accession>
<organism evidence="3 4">
    <name type="scientific">Bradyrhizobium japonicum</name>
    <dbReference type="NCBI Taxonomy" id="375"/>
    <lineage>
        <taxon>Bacteria</taxon>
        <taxon>Pseudomonadati</taxon>
        <taxon>Pseudomonadota</taxon>
        <taxon>Alphaproteobacteria</taxon>
        <taxon>Hyphomicrobiales</taxon>
        <taxon>Nitrobacteraceae</taxon>
        <taxon>Bradyrhizobium</taxon>
    </lineage>
</organism>
<feature type="compositionally biased region" description="Basic residues" evidence="1">
    <location>
        <begin position="249"/>
        <end position="261"/>
    </location>
</feature>
<name>A0ABV2RN37_BRAJP</name>
<dbReference type="EMBL" id="JBEPTQ010000002">
    <property type="protein sequence ID" value="MET4717730.1"/>
    <property type="molecule type" value="Genomic_DNA"/>
</dbReference>
<feature type="region of interest" description="Disordered" evidence="1">
    <location>
        <begin position="249"/>
        <end position="270"/>
    </location>
</feature>
<proteinExistence type="predicted"/>
<evidence type="ECO:0000313" key="3">
    <source>
        <dbReference type="EMBL" id="MET4717730.1"/>
    </source>
</evidence>
<protein>
    <recommendedName>
        <fullName evidence="2">Phasin domain-containing protein</fullName>
    </recommendedName>
</protein>
<evidence type="ECO:0000259" key="2">
    <source>
        <dbReference type="Pfam" id="PF09361"/>
    </source>
</evidence>